<keyword evidence="3" id="KW-0808">Transferase</keyword>
<accession>A0ABZ2KUL3</accession>
<dbReference type="InterPro" id="IPR029063">
    <property type="entry name" value="SAM-dependent_MTases_sf"/>
</dbReference>
<dbReference type="InterPro" id="IPR013216">
    <property type="entry name" value="Methyltransf_11"/>
</dbReference>
<dbReference type="Gene3D" id="3.40.50.150">
    <property type="entry name" value="Vaccinia Virus protein VP39"/>
    <property type="match status" value="1"/>
</dbReference>
<dbReference type="RefSeq" id="WP_394830596.1">
    <property type="nucleotide sequence ID" value="NZ_CP089929.1"/>
</dbReference>
<reference evidence="3" key="1">
    <citation type="submission" date="2021-12" db="EMBL/GenBank/DDBJ databases">
        <title>Discovery of the Pendulisporaceae a myxobacterial family with distinct sporulation behavior and unique specialized metabolism.</title>
        <authorList>
            <person name="Garcia R."/>
            <person name="Popoff A."/>
            <person name="Bader C.D."/>
            <person name="Loehr J."/>
            <person name="Walesch S."/>
            <person name="Walt C."/>
            <person name="Boldt J."/>
            <person name="Bunk B."/>
            <person name="Haeckl F.J.F.P.J."/>
            <person name="Gunesch A.P."/>
            <person name="Birkelbach J."/>
            <person name="Nuebel U."/>
            <person name="Pietschmann T."/>
            <person name="Bach T."/>
            <person name="Mueller R."/>
        </authorList>
    </citation>
    <scope>NUCLEOTIDE SEQUENCE</scope>
    <source>
        <strain evidence="3">MSr11367</strain>
    </source>
</reference>
<sequence length="291" mass="31442">MKFRFDAAAALVSVLAGCTACASEPRAGAPATTTTGTTATATPVASEAKIRGALTGTVRTDKERARDGARHPAETLSFFGVREDASVLELWPGGGYYTSILAPTLAERGKLTVTHFDPNGDPKAYGTKSTLELFARLDKNPEVFGKVGRQQVATPNVNLGQAASYDFVLTFRNIHNWIEDGFADKVFAEAFRVLKPGGVLGIEEHRGKPGMSVEAMNKTGYVPEDYVRQLVERAGFRFAARSEVNANPKDTTDHPNGVWSLPPSFAGKDVDREKFAAIGESDRMTLRFTKP</sequence>
<dbReference type="PROSITE" id="PS51257">
    <property type="entry name" value="PROKAR_LIPOPROTEIN"/>
    <property type="match status" value="1"/>
</dbReference>
<feature type="chain" id="PRO_5045545758" evidence="1">
    <location>
        <begin position="23"/>
        <end position="291"/>
    </location>
</feature>
<dbReference type="Pfam" id="PF08241">
    <property type="entry name" value="Methyltransf_11"/>
    <property type="match status" value="1"/>
</dbReference>
<gene>
    <name evidence="3" type="ORF">LVJ94_29225</name>
</gene>
<keyword evidence="3" id="KW-0489">Methyltransferase</keyword>
<name>A0ABZ2KUL3_9BACT</name>
<feature type="domain" description="Methyltransferase type 11" evidence="2">
    <location>
        <begin position="157"/>
        <end position="200"/>
    </location>
</feature>
<evidence type="ECO:0000259" key="2">
    <source>
        <dbReference type="Pfam" id="PF08241"/>
    </source>
</evidence>
<dbReference type="PIRSF" id="PIRSF031679">
    <property type="entry name" value="Mtase_Alr7345_prd"/>
    <property type="match status" value="1"/>
</dbReference>
<dbReference type="GO" id="GO:0008168">
    <property type="term" value="F:methyltransferase activity"/>
    <property type="evidence" value="ECO:0007669"/>
    <property type="project" value="UniProtKB-KW"/>
</dbReference>
<keyword evidence="4" id="KW-1185">Reference proteome</keyword>
<feature type="signal peptide" evidence="1">
    <location>
        <begin position="1"/>
        <end position="22"/>
    </location>
</feature>
<keyword evidence="1" id="KW-0732">Signal</keyword>
<dbReference type="InterPro" id="IPR016980">
    <property type="entry name" value="S-AdoMet-dep_MeTrfase_Alr7345"/>
</dbReference>
<dbReference type="Proteomes" id="UP001374803">
    <property type="component" value="Chromosome"/>
</dbReference>
<evidence type="ECO:0000313" key="4">
    <source>
        <dbReference type="Proteomes" id="UP001374803"/>
    </source>
</evidence>
<dbReference type="EMBL" id="CP089983">
    <property type="protein sequence ID" value="WXB00989.1"/>
    <property type="molecule type" value="Genomic_DNA"/>
</dbReference>
<dbReference type="SUPFAM" id="SSF53335">
    <property type="entry name" value="S-adenosyl-L-methionine-dependent methyltransferases"/>
    <property type="match status" value="1"/>
</dbReference>
<proteinExistence type="predicted"/>
<dbReference type="CDD" id="cd02440">
    <property type="entry name" value="AdoMet_MTases"/>
    <property type="match status" value="1"/>
</dbReference>
<dbReference type="GO" id="GO:0032259">
    <property type="term" value="P:methylation"/>
    <property type="evidence" value="ECO:0007669"/>
    <property type="project" value="UniProtKB-KW"/>
</dbReference>
<evidence type="ECO:0000256" key="1">
    <source>
        <dbReference type="SAM" id="SignalP"/>
    </source>
</evidence>
<protein>
    <submittedName>
        <fullName evidence="3">Methyltransferase domain-containing protein</fullName>
    </submittedName>
</protein>
<organism evidence="3 4">
    <name type="scientific">Pendulispora rubella</name>
    <dbReference type="NCBI Taxonomy" id="2741070"/>
    <lineage>
        <taxon>Bacteria</taxon>
        <taxon>Pseudomonadati</taxon>
        <taxon>Myxococcota</taxon>
        <taxon>Myxococcia</taxon>
        <taxon>Myxococcales</taxon>
        <taxon>Sorangiineae</taxon>
        <taxon>Pendulisporaceae</taxon>
        <taxon>Pendulispora</taxon>
    </lineage>
</organism>
<evidence type="ECO:0000313" key="3">
    <source>
        <dbReference type="EMBL" id="WXB00989.1"/>
    </source>
</evidence>